<evidence type="ECO:0000256" key="1">
    <source>
        <dbReference type="SAM" id="MobiDB-lite"/>
    </source>
</evidence>
<name>A0A8H7M768_9PEZI</name>
<accession>A0A8H7M768</accession>
<reference evidence="2" key="1">
    <citation type="submission" date="2016-08" db="EMBL/GenBank/DDBJ databases">
        <authorList>
            <person name="Yan J."/>
        </authorList>
    </citation>
    <scope>NUCLEOTIDE SEQUENCE</scope>
    <source>
        <strain evidence="2">CSS-01s</strain>
    </source>
</reference>
<reference evidence="2" key="2">
    <citation type="journal article" date="2018" name="DNA Res.">
        <title>Comparative genome and transcriptome analyses reveal adaptations to opportunistic infections in woody plant degrading pathogens of Botryosphaeriaceae.</title>
        <authorList>
            <person name="Yan J.Y."/>
            <person name="Zhao W.S."/>
            <person name="Chen Z."/>
            <person name="Xing Q.K."/>
            <person name="Zhang W."/>
            <person name="Chethana K.W.T."/>
            <person name="Xue M.F."/>
            <person name="Xu J.P."/>
            <person name="Phillips A.J.L."/>
            <person name="Wang Y."/>
            <person name="Liu J.H."/>
            <person name="Liu M."/>
            <person name="Zhou Y."/>
            <person name="Jayawardena R.S."/>
            <person name="Manawasinghe I.S."/>
            <person name="Huang J.B."/>
            <person name="Qiao G.H."/>
            <person name="Fu C.Y."/>
            <person name="Guo F.F."/>
            <person name="Dissanayake A.J."/>
            <person name="Peng Y.L."/>
            <person name="Hyde K.D."/>
            <person name="Li X.H."/>
        </authorList>
    </citation>
    <scope>NUCLEOTIDE SEQUENCE</scope>
    <source>
        <strain evidence="2">CSS-01s</strain>
    </source>
</reference>
<comment type="caution">
    <text evidence="2">The sequence shown here is derived from an EMBL/GenBank/DDBJ whole genome shotgun (WGS) entry which is preliminary data.</text>
</comment>
<gene>
    <name evidence="2" type="ORF">BFW01_g10218</name>
</gene>
<dbReference type="AlphaFoldDB" id="A0A8H7M768"/>
<sequence>MTWSPQGTSSAINPQPAELSATKSVHARDSGGGGDGSCGKSPVQMDPVELDGNTPAKRPVHTEDEEISPQIATFPPDRKSNEGMSSQSPF</sequence>
<dbReference type="Proteomes" id="UP000627934">
    <property type="component" value="Unassembled WGS sequence"/>
</dbReference>
<feature type="region of interest" description="Disordered" evidence="1">
    <location>
        <begin position="1"/>
        <end position="90"/>
    </location>
</feature>
<organism evidence="2 3">
    <name type="scientific">Lasiodiplodia theobromae</name>
    <dbReference type="NCBI Taxonomy" id="45133"/>
    <lineage>
        <taxon>Eukaryota</taxon>
        <taxon>Fungi</taxon>
        <taxon>Dikarya</taxon>
        <taxon>Ascomycota</taxon>
        <taxon>Pezizomycotina</taxon>
        <taxon>Dothideomycetes</taxon>
        <taxon>Dothideomycetes incertae sedis</taxon>
        <taxon>Botryosphaeriales</taxon>
        <taxon>Botryosphaeriaceae</taxon>
        <taxon>Lasiodiplodia</taxon>
    </lineage>
</organism>
<evidence type="ECO:0000313" key="2">
    <source>
        <dbReference type="EMBL" id="KAF9629015.1"/>
    </source>
</evidence>
<dbReference type="EMBL" id="MDYX01000024">
    <property type="protein sequence ID" value="KAF9629015.1"/>
    <property type="molecule type" value="Genomic_DNA"/>
</dbReference>
<protein>
    <submittedName>
        <fullName evidence="2">Uncharacterized protein</fullName>
    </submittedName>
</protein>
<proteinExistence type="predicted"/>
<evidence type="ECO:0000313" key="3">
    <source>
        <dbReference type="Proteomes" id="UP000627934"/>
    </source>
</evidence>
<feature type="compositionally biased region" description="Polar residues" evidence="1">
    <location>
        <begin position="1"/>
        <end position="13"/>
    </location>
</feature>